<evidence type="ECO:0000256" key="8">
    <source>
        <dbReference type="ARBA" id="ARBA00022917"/>
    </source>
</evidence>
<comment type="similarity">
    <text evidence="1">Belongs to the class-II aminoacyl-tRNA synthetase family.</text>
</comment>
<evidence type="ECO:0000313" key="12">
    <source>
        <dbReference type="Proteomes" id="UP000646244"/>
    </source>
</evidence>
<keyword evidence="5" id="KW-0547">Nucleotide-binding</keyword>
<evidence type="ECO:0000256" key="1">
    <source>
        <dbReference type="ARBA" id="ARBA00008226"/>
    </source>
</evidence>
<evidence type="ECO:0000313" key="11">
    <source>
        <dbReference type="EMBL" id="GHC47334.1"/>
    </source>
</evidence>
<reference evidence="11" key="2">
    <citation type="submission" date="2020-09" db="EMBL/GenBank/DDBJ databases">
        <authorList>
            <person name="Sun Q."/>
            <person name="Ohkuma M."/>
        </authorList>
    </citation>
    <scope>NUCLEOTIDE SEQUENCE</scope>
    <source>
        <strain evidence="11">JCM 4633</strain>
    </source>
</reference>
<dbReference type="InterPro" id="IPR050058">
    <property type="entry name" value="Ala-tRNA_ligase"/>
</dbReference>
<dbReference type="Gene3D" id="3.30.930.10">
    <property type="entry name" value="Bira Bifunctional Protein, Domain 2"/>
    <property type="match status" value="1"/>
</dbReference>
<evidence type="ECO:0000256" key="3">
    <source>
        <dbReference type="ARBA" id="ARBA00022555"/>
    </source>
</evidence>
<keyword evidence="7" id="KW-0694">RNA-binding</keyword>
<dbReference type="GO" id="GO:0002161">
    <property type="term" value="F:aminoacyl-tRNA deacylase activity"/>
    <property type="evidence" value="ECO:0007669"/>
    <property type="project" value="TreeGrafter"/>
</dbReference>
<proteinExistence type="inferred from homology"/>
<evidence type="ECO:0000256" key="9">
    <source>
        <dbReference type="ARBA" id="ARBA00023146"/>
    </source>
</evidence>
<dbReference type="GO" id="GO:0004813">
    <property type="term" value="F:alanine-tRNA ligase activity"/>
    <property type="evidence" value="ECO:0007669"/>
    <property type="project" value="UniProtKB-EC"/>
</dbReference>
<dbReference type="InterPro" id="IPR018164">
    <property type="entry name" value="Ala-tRNA-synth_IIc_N"/>
</dbReference>
<gene>
    <name evidence="11" type="ORF">GCM10010507_23610</name>
</gene>
<keyword evidence="9" id="KW-0030">Aminoacyl-tRNA synthetase</keyword>
<dbReference type="Pfam" id="PF01411">
    <property type="entry name" value="tRNA-synt_2c"/>
    <property type="match status" value="1"/>
</dbReference>
<dbReference type="PANTHER" id="PTHR11777">
    <property type="entry name" value="ALANYL-TRNA SYNTHETASE"/>
    <property type="match status" value="1"/>
</dbReference>
<dbReference type="PANTHER" id="PTHR11777:SF9">
    <property type="entry name" value="ALANINE--TRNA LIGASE, CYTOPLASMIC"/>
    <property type="match status" value="1"/>
</dbReference>
<sequence>MTDAMTDLAHGRRERLDRLGRDFLDHFTQAAGFTLLDPEPAIPHHDRTILFTNSAVVPFKPFLLGESALPAPGVAVRQPCVRVHNLDEVFEEGFATEFVLQFEMLGVLAPAARARALAAAVAGYLTTTLGLDGPSVAFKAAHDDTDLCAAWEAGWTGPALLDTEERDYYRWGFGHPRLSGRGATVAVRQADGHFRDLGNLIAFERDGEVAGYGFGIGLETLAACLDNSPWVLDCTPAGAVVGARNAEEAKLADLLGLLVRLYAAGVRTSSRAQGHVLRRAVSATARLAAGLGLDQARLLHRLAVVAAADAPGRDVLGPAGPDLERYRPREDSRHVHDLSFWCADGTDPDALSAAAAQVALPGVHRISASVKDVWHGGRTSVTLSVALDLPPSADKPEAKQALRALAARLGERCGTELRGEIR</sequence>
<feature type="domain" description="Alanyl-transfer RNA synthetases family profile" evidence="10">
    <location>
        <begin position="14"/>
        <end position="303"/>
    </location>
</feature>
<dbReference type="EC" id="6.1.1.7" evidence="2"/>
<evidence type="ECO:0000256" key="7">
    <source>
        <dbReference type="ARBA" id="ARBA00022884"/>
    </source>
</evidence>
<dbReference type="RefSeq" id="WP_190109654.1">
    <property type="nucleotide sequence ID" value="NZ_BMVB01000006.1"/>
</dbReference>
<dbReference type="PROSITE" id="PS50860">
    <property type="entry name" value="AA_TRNA_LIGASE_II_ALA"/>
    <property type="match status" value="1"/>
</dbReference>
<dbReference type="GO" id="GO:0000049">
    <property type="term" value="F:tRNA binding"/>
    <property type="evidence" value="ECO:0007669"/>
    <property type="project" value="UniProtKB-KW"/>
</dbReference>
<dbReference type="InterPro" id="IPR018165">
    <property type="entry name" value="Ala-tRNA-synth_IIc_core"/>
</dbReference>
<evidence type="ECO:0000256" key="6">
    <source>
        <dbReference type="ARBA" id="ARBA00022840"/>
    </source>
</evidence>
<evidence type="ECO:0000259" key="10">
    <source>
        <dbReference type="PROSITE" id="PS50860"/>
    </source>
</evidence>
<dbReference type="GO" id="GO:0005524">
    <property type="term" value="F:ATP binding"/>
    <property type="evidence" value="ECO:0007669"/>
    <property type="project" value="UniProtKB-KW"/>
</dbReference>
<dbReference type="Proteomes" id="UP000646244">
    <property type="component" value="Unassembled WGS sequence"/>
</dbReference>
<comment type="caution">
    <text evidence="11">The sequence shown here is derived from an EMBL/GenBank/DDBJ whole genome shotgun (WGS) entry which is preliminary data.</text>
</comment>
<dbReference type="GO" id="GO:0006419">
    <property type="term" value="P:alanyl-tRNA aminoacylation"/>
    <property type="evidence" value="ECO:0007669"/>
    <property type="project" value="InterPro"/>
</dbReference>
<dbReference type="SUPFAM" id="SSF55681">
    <property type="entry name" value="Class II aaRS and biotin synthetases"/>
    <property type="match status" value="1"/>
</dbReference>
<protein>
    <recommendedName>
        <fullName evidence="2">alanine--tRNA ligase</fullName>
        <ecNumber evidence="2">6.1.1.7</ecNumber>
    </recommendedName>
</protein>
<keyword evidence="8" id="KW-0648">Protein biosynthesis</keyword>
<evidence type="ECO:0000256" key="5">
    <source>
        <dbReference type="ARBA" id="ARBA00022741"/>
    </source>
</evidence>
<dbReference type="InterPro" id="IPR045864">
    <property type="entry name" value="aa-tRNA-synth_II/BPL/LPL"/>
</dbReference>
<accession>A0A918TFU3</accession>
<keyword evidence="4" id="KW-0436">Ligase</keyword>
<dbReference type="EMBL" id="BMVB01000006">
    <property type="protein sequence ID" value="GHC47334.1"/>
    <property type="molecule type" value="Genomic_DNA"/>
</dbReference>
<dbReference type="AlphaFoldDB" id="A0A918TFU3"/>
<keyword evidence="6" id="KW-0067">ATP-binding</keyword>
<keyword evidence="3" id="KW-0820">tRNA-binding</keyword>
<reference evidence="11" key="1">
    <citation type="journal article" date="2014" name="Int. J. Syst. Evol. Microbiol.">
        <title>Complete genome sequence of Corynebacterium casei LMG S-19264T (=DSM 44701T), isolated from a smear-ripened cheese.</title>
        <authorList>
            <consortium name="US DOE Joint Genome Institute (JGI-PGF)"/>
            <person name="Walter F."/>
            <person name="Albersmeier A."/>
            <person name="Kalinowski J."/>
            <person name="Ruckert C."/>
        </authorList>
    </citation>
    <scope>NUCLEOTIDE SEQUENCE</scope>
    <source>
        <strain evidence="11">JCM 4633</strain>
    </source>
</reference>
<name>A0A918TFU3_STRCJ</name>
<evidence type="ECO:0000256" key="4">
    <source>
        <dbReference type="ARBA" id="ARBA00022598"/>
    </source>
</evidence>
<organism evidence="11 12">
    <name type="scientific">Streptomyces cinnamoneus</name>
    <name type="common">Streptoverticillium cinnamoneum</name>
    <dbReference type="NCBI Taxonomy" id="53446"/>
    <lineage>
        <taxon>Bacteria</taxon>
        <taxon>Bacillati</taxon>
        <taxon>Actinomycetota</taxon>
        <taxon>Actinomycetes</taxon>
        <taxon>Kitasatosporales</taxon>
        <taxon>Streptomycetaceae</taxon>
        <taxon>Streptomyces</taxon>
        <taxon>Streptomyces cinnamoneus group</taxon>
    </lineage>
</organism>
<evidence type="ECO:0000256" key="2">
    <source>
        <dbReference type="ARBA" id="ARBA00013168"/>
    </source>
</evidence>